<dbReference type="EMBL" id="AZFK01000030">
    <property type="protein sequence ID" value="KRL90375.1"/>
    <property type="molecule type" value="Genomic_DNA"/>
</dbReference>
<dbReference type="InterPro" id="IPR036721">
    <property type="entry name" value="RCK_C_sf"/>
</dbReference>
<dbReference type="GO" id="GO:0006813">
    <property type="term" value="P:potassium ion transport"/>
    <property type="evidence" value="ECO:0007669"/>
    <property type="project" value="InterPro"/>
</dbReference>
<evidence type="ECO:0000259" key="2">
    <source>
        <dbReference type="PROSITE" id="PS51202"/>
    </source>
</evidence>
<dbReference type="Gene3D" id="3.30.70.1450">
    <property type="entry name" value="Regulator of K+ conductance, C-terminal domain"/>
    <property type="match status" value="1"/>
</dbReference>
<evidence type="ECO:0000313" key="4">
    <source>
        <dbReference type="Proteomes" id="UP000050816"/>
    </source>
</evidence>
<dbReference type="GeneID" id="82934524"/>
<organism evidence="3 4">
    <name type="scientific">Limosilactobacillus ingluviei DSM 15946</name>
    <dbReference type="NCBI Taxonomy" id="1423760"/>
    <lineage>
        <taxon>Bacteria</taxon>
        <taxon>Bacillati</taxon>
        <taxon>Bacillota</taxon>
        <taxon>Bacilli</taxon>
        <taxon>Lactobacillales</taxon>
        <taxon>Lactobacillaceae</taxon>
        <taxon>Limosilactobacillus</taxon>
    </lineage>
</organism>
<dbReference type="RefSeq" id="WP_019206804.1">
    <property type="nucleotide sequence ID" value="NZ_AZFK01000030.1"/>
</dbReference>
<name>A0A0R1UAI0_9LACO</name>
<dbReference type="Pfam" id="PF02254">
    <property type="entry name" value="TrkA_N"/>
    <property type="match status" value="1"/>
</dbReference>
<dbReference type="SUPFAM" id="SSF51735">
    <property type="entry name" value="NAD(P)-binding Rossmann-fold domains"/>
    <property type="match status" value="1"/>
</dbReference>
<dbReference type="Proteomes" id="UP000050816">
    <property type="component" value="Unassembled WGS sequence"/>
</dbReference>
<proteinExistence type="predicted"/>
<protein>
    <submittedName>
        <fullName evidence="3">TrkA domain-containing protein</fullName>
    </submittedName>
</protein>
<dbReference type="PATRIC" id="fig|1423760.3.peg.1451"/>
<evidence type="ECO:0000259" key="1">
    <source>
        <dbReference type="PROSITE" id="PS51201"/>
    </source>
</evidence>
<dbReference type="GO" id="GO:0008324">
    <property type="term" value="F:monoatomic cation transmembrane transporter activity"/>
    <property type="evidence" value="ECO:0007669"/>
    <property type="project" value="InterPro"/>
</dbReference>
<dbReference type="Gene3D" id="3.40.50.720">
    <property type="entry name" value="NAD(P)-binding Rossmann-like Domain"/>
    <property type="match status" value="1"/>
</dbReference>
<reference evidence="3 4" key="1">
    <citation type="journal article" date="2015" name="Genome Announc.">
        <title>Expanding the biotechnology potential of lactobacilli through comparative genomics of 213 strains and associated genera.</title>
        <authorList>
            <person name="Sun Z."/>
            <person name="Harris H.M."/>
            <person name="McCann A."/>
            <person name="Guo C."/>
            <person name="Argimon S."/>
            <person name="Zhang W."/>
            <person name="Yang X."/>
            <person name="Jeffery I.B."/>
            <person name="Cooney J.C."/>
            <person name="Kagawa T.F."/>
            <person name="Liu W."/>
            <person name="Song Y."/>
            <person name="Salvetti E."/>
            <person name="Wrobel A."/>
            <person name="Rasinkangas P."/>
            <person name="Parkhill J."/>
            <person name="Rea M.C."/>
            <person name="O'Sullivan O."/>
            <person name="Ritari J."/>
            <person name="Douillard F.P."/>
            <person name="Paul Ross R."/>
            <person name="Yang R."/>
            <person name="Briner A.E."/>
            <person name="Felis G.E."/>
            <person name="de Vos W.M."/>
            <person name="Barrangou R."/>
            <person name="Klaenhammer T.R."/>
            <person name="Caufield P.W."/>
            <person name="Cui Y."/>
            <person name="Zhang H."/>
            <person name="O'Toole P.W."/>
        </authorList>
    </citation>
    <scope>NUCLEOTIDE SEQUENCE [LARGE SCALE GENOMIC DNA]</scope>
    <source>
        <strain evidence="3 4">DSM 15946</strain>
    </source>
</reference>
<evidence type="ECO:0000313" key="3">
    <source>
        <dbReference type="EMBL" id="KRL90375.1"/>
    </source>
</evidence>
<comment type="caution">
    <text evidence="3">The sequence shown here is derived from an EMBL/GenBank/DDBJ whole genome shotgun (WGS) entry which is preliminary data.</text>
</comment>
<dbReference type="SUPFAM" id="SSF116726">
    <property type="entry name" value="TrkA C-terminal domain-like"/>
    <property type="match status" value="1"/>
</dbReference>
<dbReference type="PROSITE" id="PS51201">
    <property type="entry name" value="RCK_N"/>
    <property type="match status" value="1"/>
</dbReference>
<dbReference type="PANTHER" id="PTHR43833">
    <property type="entry name" value="POTASSIUM CHANNEL PROTEIN 2-RELATED-RELATED"/>
    <property type="match status" value="1"/>
</dbReference>
<accession>A0A0R1UAI0</accession>
<dbReference type="InterPro" id="IPR003148">
    <property type="entry name" value="RCK_N"/>
</dbReference>
<sequence>MAKKESFAVIGLGQFGSAICKALVRAGQEVMAIDVNEAVVNDFADLVMRAVIADAQDEDAMRELDLGHFDHVYISIGKHVETSIMATLIAKDLGVKDVVCRAENRNHARVLERIGADMVVRPEHDLAERLVFSQLHPSVLDYVRISKNVTLAEIEVNNPAFYDKTLDEMDFRNRYHVNVILCVDKDDQINQLPQGSDRIHQHDKLTVIGPIEAVGELNDLLQKK</sequence>
<feature type="domain" description="RCK N-terminal" evidence="1">
    <location>
        <begin position="4"/>
        <end position="120"/>
    </location>
</feature>
<dbReference type="InterPro" id="IPR006037">
    <property type="entry name" value="RCK_C"/>
</dbReference>
<dbReference type="Pfam" id="PF02080">
    <property type="entry name" value="TrkA_C"/>
    <property type="match status" value="1"/>
</dbReference>
<dbReference type="InterPro" id="IPR036291">
    <property type="entry name" value="NAD(P)-bd_dom_sf"/>
</dbReference>
<dbReference type="PANTHER" id="PTHR43833:SF7">
    <property type="entry name" value="KTR SYSTEM POTASSIUM UPTAKE PROTEIN C"/>
    <property type="match status" value="1"/>
</dbReference>
<gene>
    <name evidence="3" type="ORF">FC43_GL001383</name>
</gene>
<feature type="domain" description="RCK C-terminal" evidence="2">
    <location>
        <begin position="137"/>
        <end position="223"/>
    </location>
</feature>
<dbReference type="AlphaFoldDB" id="A0A0R1UAI0"/>
<dbReference type="PROSITE" id="PS51202">
    <property type="entry name" value="RCK_C"/>
    <property type="match status" value="1"/>
</dbReference>
<dbReference type="InterPro" id="IPR050721">
    <property type="entry name" value="Trk_Ktr_HKT_K-transport"/>
</dbReference>